<keyword evidence="3" id="KW-1185">Reference proteome</keyword>
<dbReference type="EMBL" id="PDOD01000001">
    <property type="protein sequence ID" value="PYZ94387.1"/>
    <property type="molecule type" value="Genomic_DNA"/>
</dbReference>
<dbReference type="AlphaFoldDB" id="A0A323TKZ5"/>
<dbReference type="RefSeq" id="WP_110608020.1">
    <property type="nucleotide sequence ID" value="NZ_PDOD01000001.1"/>
</dbReference>
<feature type="compositionally biased region" description="Basic and acidic residues" evidence="1">
    <location>
        <begin position="100"/>
        <end position="114"/>
    </location>
</feature>
<feature type="compositionally biased region" description="Polar residues" evidence="1">
    <location>
        <begin position="83"/>
        <end position="99"/>
    </location>
</feature>
<name>A0A323TKZ5_9BACI</name>
<organism evidence="2 3">
    <name type="scientific">Salipaludibacillus keqinensis</name>
    <dbReference type="NCBI Taxonomy" id="2045207"/>
    <lineage>
        <taxon>Bacteria</taxon>
        <taxon>Bacillati</taxon>
        <taxon>Bacillota</taxon>
        <taxon>Bacilli</taxon>
        <taxon>Bacillales</taxon>
        <taxon>Bacillaceae</taxon>
    </lineage>
</organism>
<proteinExistence type="predicted"/>
<dbReference type="OrthoDB" id="2351076at2"/>
<accession>A0A323TKZ5</accession>
<protein>
    <recommendedName>
        <fullName evidence="4">Flagellar hook-length control protein-like C-terminal domain-containing protein</fullName>
    </recommendedName>
</protein>
<dbReference type="Proteomes" id="UP000248214">
    <property type="component" value="Unassembled WGS sequence"/>
</dbReference>
<feature type="region of interest" description="Disordered" evidence="1">
    <location>
        <begin position="74"/>
        <end position="114"/>
    </location>
</feature>
<gene>
    <name evidence="2" type="ORF">CR194_02315</name>
</gene>
<evidence type="ECO:0008006" key="4">
    <source>
        <dbReference type="Google" id="ProtNLM"/>
    </source>
</evidence>
<evidence type="ECO:0000313" key="2">
    <source>
        <dbReference type="EMBL" id="PYZ94387.1"/>
    </source>
</evidence>
<sequence>MEIQGQQLNVQNRSNDRHLQLREGEVYKAKVESRISDREVILSIRGQEVKAKFDGKVPDRERIQIEVQERKGDGIRVREVKGDNQQSQQRGSETTGRNSHSAERVLRELGHREPSRELIQHSQRMIDRGVPLTRETANDLNRYIESGRGTERQRAQTVQMMAQKRLEPSSVQLRAVHEALHGRGTSDQIKEITNLSRSASVSNNNHHSRQDVRSEIIRAIDQVRHSLQSGQNVRRSIEQLQQVAQRSGDETLRQQVNQALREMIQTQASHGRVAAAEKLMHMTQQFHQQSNSTIKSSFVSTNDTNVAQRGQQASGLSATVLSNWSNMVQNEPNLSSSIDTIRTELSQLNLKNGVIQQLNERIEESLNRLDTGRELKARQVLLNAFSQLEQVVSRDQLATPLLESRSEMQQYVRNEVIQTSGMSAKNVLITEVTERLAQATDQFKSFQRETSKQLTRIDTMIQQFRNQAVQQTKPMLENVIKQMDRIIMKSNWMLFADMKTERKMLGASSQLAEAKKLLDNGKYQEARQIVREVQQTIDRIQFKPSNQRVQHFLSQEQEWRQPKPQVHRLSHQFDHTARSMVNHEGSPRQVFEGIRGMGLTRESELAQMIASGKDLSQQEQQQRNIKSILMNLARGGDDEGNRQQQQAQQALQNLTGQQLLSRTEPQQNQQMMQFQIPVMLKGETENLQVYLSSRNEGQQIDWENCNLYFYIDTKKLGPLGIALNVVERSLSVTLKNDTPQFSNKIEPLTEKYLDNLNEVGFNIRGIQIAPMTPSEKPIANENPDSKAVESIVPIMTDEGFDYKI</sequence>
<comment type="caution">
    <text evidence="2">The sequence shown here is derived from an EMBL/GenBank/DDBJ whole genome shotgun (WGS) entry which is preliminary data.</text>
</comment>
<evidence type="ECO:0000313" key="3">
    <source>
        <dbReference type="Proteomes" id="UP000248214"/>
    </source>
</evidence>
<evidence type="ECO:0000256" key="1">
    <source>
        <dbReference type="SAM" id="MobiDB-lite"/>
    </source>
</evidence>
<reference evidence="2 3" key="1">
    <citation type="submission" date="2017-10" db="EMBL/GenBank/DDBJ databases">
        <title>Bacillus sp. nov., a halophilic bacterium isolated from a Keqin Lake.</title>
        <authorList>
            <person name="Wang H."/>
        </authorList>
    </citation>
    <scope>NUCLEOTIDE SEQUENCE [LARGE SCALE GENOMIC DNA]</scope>
    <source>
        <strain evidence="2 3">KQ-12</strain>
    </source>
</reference>